<proteinExistence type="predicted"/>
<reference evidence="2" key="1">
    <citation type="submission" date="2020-05" db="EMBL/GenBank/DDBJ databases">
        <authorList>
            <person name="Chiriac C."/>
            <person name="Salcher M."/>
            <person name="Ghai R."/>
            <person name="Kavagutti S V."/>
        </authorList>
    </citation>
    <scope>NUCLEOTIDE SEQUENCE</scope>
</reference>
<name>A0A6J7U5D7_9ZZZZ</name>
<protein>
    <submittedName>
        <fullName evidence="2">Unannotated protein</fullName>
    </submittedName>
</protein>
<dbReference type="EMBL" id="CAFBQN010000089">
    <property type="protein sequence ID" value="CAB5061001.1"/>
    <property type="molecule type" value="Genomic_DNA"/>
</dbReference>
<feature type="region of interest" description="Disordered" evidence="1">
    <location>
        <begin position="1"/>
        <end position="21"/>
    </location>
</feature>
<evidence type="ECO:0000313" key="2">
    <source>
        <dbReference type="EMBL" id="CAB5061001.1"/>
    </source>
</evidence>
<organism evidence="2">
    <name type="scientific">freshwater metagenome</name>
    <dbReference type="NCBI Taxonomy" id="449393"/>
    <lineage>
        <taxon>unclassified sequences</taxon>
        <taxon>metagenomes</taxon>
        <taxon>ecological metagenomes</taxon>
    </lineage>
</organism>
<gene>
    <name evidence="2" type="ORF">UFOPK4319_00985</name>
</gene>
<sequence length="75" mass="8555">MRSERLPKTPPITRPKTTAQPRDVIRGAKVEIAIKTQIEKIEKRSVAPVANEKAAPEFRTNVSWKKEPTIFTESR</sequence>
<dbReference type="AlphaFoldDB" id="A0A6J7U5D7"/>
<evidence type="ECO:0000256" key="1">
    <source>
        <dbReference type="SAM" id="MobiDB-lite"/>
    </source>
</evidence>
<accession>A0A6J7U5D7</accession>